<dbReference type="PANTHER" id="PTHR22954">
    <property type="entry name" value="RETROVIRAL PROTEASE-RELATED"/>
    <property type="match status" value="1"/>
</dbReference>
<comment type="caution">
    <text evidence="2">The sequence shown here is derived from an EMBL/GenBank/DDBJ whole genome shotgun (WGS) entry which is preliminary data.</text>
</comment>
<evidence type="ECO:0000256" key="1">
    <source>
        <dbReference type="SAM" id="MobiDB-lite"/>
    </source>
</evidence>
<dbReference type="Pfam" id="PF03564">
    <property type="entry name" value="DUF1759"/>
    <property type="match status" value="1"/>
</dbReference>
<evidence type="ECO:0000313" key="3">
    <source>
        <dbReference type="Proteomes" id="UP001151699"/>
    </source>
</evidence>
<feature type="region of interest" description="Disordered" evidence="1">
    <location>
        <begin position="319"/>
        <end position="338"/>
    </location>
</feature>
<organism evidence="2 3">
    <name type="scientific">Pseudolycoriella hygida</name>
    <dbReference type="NCBI Taxonomy" id="35572"/>
    <lineage>
        <taxon>Eukaryota</taxon>
        <taxon>Metazoa</taxon>
        <taxon>Ecdysozoa</taxon>
        <taxon>Arthropoda</taxon>
        <taxon>Hexapoda</taxon>
        <taxon>Insecta</taxon>
        <taxon>Pterygota</taxon>
        <taxon>Neoptera</taxon>
        <taxon>Endopterygota</taxon>
        <taxon>Diptera</taxon>
        <taxon>Nematocera</taxon>
        <taxon>Sciaroidea</taxon>
        <taxon>Sciaridae</taxon>
        <taxon>Pseudolycoriella</taxon>
    </lineage>
</organism>
<accession>A0A9Q0NFF9</accession>
<proteinExistence type="predicted"/>
<keyword evidence="3" id="KW-1185">Reference proteome</keyword>
<protein>
    <submittedName>
        <fullName evidence="2">Uncharacterized protein</fullName>
    </submittedName>
</protein>
<dbReference type="Proteomes" id="UP001151699">
    <property type="component" value="Chromosome A"/>
</dbReference>
<gene>
    <name evidence="2" type="ORF">Bhyg_04417</name>
</gene>
<reference evidence="2" key="1">
    <citation type="submission" date="2022-07" db="EMBL/GenBank/DDBJ databases">
        <authorList>
            <person name="Trinca V."/>
            <person name="Uliana J.V.C."/>
            <person name="Torres T.T."/>
            <person name="Ward R.J."/>
            <person name="Monesi N."/>
        </authorList>
    </citation>
    <scope>NUCLEOTIDE SEQUENCE</scope>
    <source>
        <strain evidence="2">HSMRA1968</strain>
        <tissue evidence="2">Whole embryos</tissue>
    </source>
</reference>
<dbReference type="OrthoDB" id="7742578at2759"/>
<dbReference type="EMBL" id="WJQU01000001">
    <property type="protein sequence ID" value="KAJ6649183.1"/>
    <property type="molecule type" value="Genomic_DNA"/>
</dbReference>
<dbReference type="PANTHER" id="PTHR22954:SF3">
    <property type="entry name" value="PROTEIN CBG08539"/>
    <property type="match status" value="1"/>
</dbReference>
<dbReference type="AlphaFoldDB" id="A0A9Q0NFF9"/>
<sequence>MERKILNQRENVAKFIAYCEAVINMPEPNLSKGYLEAKNKIITEFWNKLDDANNEIGQEADQKDRLSEYFTHKEMDKAFSVYDKVTIRIQTKLEKFEKAPNIGSITFPNDVTLNSNQNKSKLKLKPVDIPKFSGDYKKWISFKNLFDSMVHNDKQFSDLEKMHYLKSCLEGDAEDIIAQFDITAGAYPDAYSVITERFHNEVILVDTHIMDLLTQPKLTSESSVAIKSLKDCTEKNLRALKSLKVDTSTWDPILLLLLVQKLDRSTRRLWEQTLKPKVRPTMEEFLAFLDTRFNALGCQQNFNFSIEPMERSQTKFKRFKKESGSENNYNTKEPFPPRVHQNFHNTAKPKQKTCPLNCGEIHRTEECKAFQSMAPELRTDLINEPVTCQPSIRKLQLLCREYNLPQKHTREELYQLLQDNNIVWSYDPLDKVLNCDQPPRPVPVKQHPKASIKQLQQICRLNGLPQKHIREKLLKVLEDNDIVLSYDSRSKVLNHTKRPSAIHHQNFVEVVSLSEIKDNKRSDNDDDNSKVDKFTESDNKCIVPIEQIDSSDTGQAAITPCNSCACCQYYQHQANNIS</sequence>
<evidence type="ECO:0000313" key="2">
    <source>
        <dbReference type="EMBL" id="KAJ6649183.1"/>
    </source>
</evidence>
<dbReference type="InterPro" id="IPR005312">
    <property type="entry name" value="DUF1759"/>
</dbReference>
<name>A0A9Q0NFF9_9DIPT</name>